<name>A0A6M2DP41_XENCH</name>
<proteinExistence type="predicted"/>
<dbReference type="Gene3D" id="3.40.630.30">
    <property type="match status" value="2"/>
</dbReference>
<dbReference type="InterPro" id="IPR016181">
    <property type="entry name" value="Acyl_CoA_acyltransferase"/>
</dbReference>
<dbReference type="SUPFAM" id="SSF55729">
    <property type="entry name" value="Acyl-CoA N-acyltransferases (Nat)"/>
    <property type="match status" value="1"/>
</dbReference>
<evidence type="ECO:0000313" key="2">
    <source>
        <dbReference type="EMBL" id="NOV47896.1"/>
    </source>
</evidence>
<dbReference type="PANTHER" id="PTHR20958:SF10">
    <property type="entry name" value="GH05617P-RELATED"/>
    <property type="match status" value="1"/>
</dbReference>
<dbReference type="GO" id="GO:0016747">
    <property type="term" value="F:acyltransferase activity, transferring groups other than amino-acyl groups"/>
    <property type="evidence" value="ECO:0007669"/>
    <property type="project" value="InterPro"/>
</dbReference>
<dbReference type="InterPro" id="IPR013653">
    <property type="entry name" value="GCN5-like_dom"/>
</dbReference>
<reference evidence="2" key="1">
    <citation type="submission" date="2020-03" db="EMBL/GenBank/DDBJ databases">
        <title>Transcriptomic Profiling of the Digestive Tract of the Rat Flea, Xenopsylla cheopis, Following Blood Feeding and Infection with Yersinia pestis.</title>
        <authorList>
            <person name="Bland D.M."/>
            <person name="Martens C.A."/>
            <person name="Virtaneva K."/>
            <person name="Kanakabandi K."/>
            <person name="Long D."/>
            <person name="Rosenke R."/>
            <person name="Saturday G.A."/>
            <person name="Hoyt F.H."/>
            <person name="Bruno D.P."/>
            <person name="Ribeiro J.M.C."/>
            <person name="Hinnebusch J."/>
        </authorList>
    </citation>
    <scope>NUCLEOTIDE SEQUENCE</scope>
</reference>
<dbReference type="PANTHER" id="PTHR20958">
    <property type="entry name" value="GLYCINE N-ACYLTRANSFERASE-LIKE PROTEIN"/>
    <property type="match status" value="1"/>
</dbReference>
<dbReference type="Pfam" id="PF08445">
    <property type="entry name" value="FR47"/>
    <property type="match status" value="1"/>
</dbReference>
<dbReference type="AlphaFoldDB" id="A0A6M2DP41"/>
<organism evidence="2">
    <name type="scientific">Xenopsylla cheopis</name>
    <name type="common">Oriental rat flea</name>
    <name type="synonym">Pulex cheopis</name>
    <dbReference type="NCBI Taxonomy" id="163159"/>
    <lineage>
        <taxon>Eukaryota</taxon>
        <taxon>Metazoa</taxon>
        <taxon>Ecdysozoa</taxon>
        <taxon>Arthropoda</taxon>
        <taxon>Hexapoda</taxon>
        <taxon>Insecta</taxon>
        <taxon>Pterygota</taxon>
        <taxon>Neoptera</taxon>
        <taxon>Endopterygota</taxon>
        <taxon>Siphonaptera</taxon>
        <taxon>Pulicidae</taxon>
        <taxon>Xenopsyllinae</taxon>
        <taxon>Xenopsylla</taxon>
    </lineage>
</organism>
<protein>
    <submittedName>
        <fullName evidence="2">Protein corethrella appendiculata</fullName>
    </submittedName>
</protein>
<dbReference type="InterPro" id="IPR053225">
    <property type="entry name" value="Acyl-CoA_N-acyltransferase"/>
</dbReference>
<evidence type="ECO:0000259" key="1">
    <source>
        <dbReference type="Pfam" id="PF08445"/>
    </source>
</evidence>
<dbReference type="EMBL" id="GIIL01004170">
    <property type="protein sequence ID" value="NOV47896.1"/>
    <property type="molecule type" value="Transcribed_RNA"/>
</dbReference>
<accession>A0A6M2DP41</accession>
<feature type="domain" description="GCN5-related N-acetyltransferase Rv2170-like" evidence="1">
    <location>
        <begin position="190"/>
        <end position="272"/>
    </location>
</feature>
<sequence length="281" mass="32315">MSHKRLVEVPTGDWKNLCALFKPNWPRHILPFLSIENYSRLKFTHKPDTKIFCLDGDWSDGTFILKDGRTITIYTLQESCERLYTALMLYDWSGGSELHPYDVAHKDVLDKVRTQLNLKIPFGYLGDGESTMYWMCQENALLLDDSVPSDCEFRNLEDKDSTIINNLWPHSSPESEVYIKLMIAINPNRGLYGKEKNDLRSWILSHTNGVLLALQTSPEHLRKGYAELTLKSMAKLKAKMGQDTIGCVVPGNVKSHNLFRKLNFKAIEDKYWTGTEPLQEL</sequence>